<evidence type="ECO:0000259" key="1">
    <source>
        <dbReference type="Pfam" id="PF03358"/>
    </source>
</evidence>
<dbReference type="AlphaFoldDB" id="A0A1G7QWB9"/>
<dbReference type="Proteomes" id="UP000199708">
    <property type="component" value="Unassembled WGS sequence"/>
</dbReference>
<dbReference type="STRING" id="120956.SAMN05421791_102245"/>
<dbReference type="EMBL" id="FNCK01000002">
    <property type="protein sequence ID" value="SDG02826.1"/>
    <property type="molecule type" value="Genomic_DNA"/>
</dbReference>
<proteinExistence type="predicted"/>
<dbReference type="Pfam" id="PF03358">
    <property type="entry name" value="FMN_red"/>
    <property type="match status" value="1"/>
</dbReference>
<evidence type="ECO:0000313" key="2">
    <source>
        <dbReference type="EMBL" id="SDG02826.1"/>
    </source>
</evidence>
<dbReference type="PANTHER" id="PTHR30543">
    <property type="entry name" value="CHROMATE REDUCTASE"/>
    <property type="match status" value="1"/>
</dbReference>
<name>A0A1G7QWB9_9LACT</name>
<evidence type="ECO:0000313" key="3">
    <source>
        <dbReference type="Proteomes" id="UP000199708"/>
    </source>
</evidence>
<dbReference type="PANTHER" id="PTHR30543:SF21">
    <property type="entry name" value="NAD(P)H-DEPENDENT FMN REDUCTASE LOT6"/>
    <property type="match status" value="1"/>
</dbReference>
<reference evidence="2 3" key="1">
    <citation type="submission" date="2016-10" db="EMBL/GenBank/DDBJ databases">
        <authorList>
            <person name="de Groot N.N."/>
        </authorList>
    </citation>
    <scope>NUCLEOTIDE SEQUENCE [LARGE SCALE GENOMIC DNA]</scope>
    <source>
        <strain evidence="2 3">ATCC BAA-466</strain>
    </source>
</reference>
<dbReference type="GO" id="GO:0016491">
    <property type="term" value="F:oxidoreductase activity"/>
    <property type="evidence" value="ECO:0007669"/>
    <property type="project" value="InterPro"/>
</dbReference>
<keyword evidence="3" id="KW-1185">Reference proteome</keyword>
<dbReference type="GO" id="GO:0010181">
    <property type="term" value="F:FMN binding"/>
    <property type="evidence" value="ECO:0007669"/>
    <property type="project" value="TreeGrafter"/>
</dbReference>
<dbReference type="SUPFAM" id="SSF52218">
    <property type="entry name" value="Flavoproteins"/>
    <property type="match status" value="1"/>
</dbReference>
<feature type="domain" description="NADPH-dependent FMN reductase-like" evidence="1">
    <location>
        <begin position="1"/>
        <end position="140"/>
    </location>
</feature>
<dbReference type="InterPro" id="IPR050712">
    <property type="entry name" value="NAD(P)H-dep_reductase"/>
</dbReference>
<protein>
    <submittedName>
        <fullName evidence="2">NAD(P)H-dependent FMN reductase</fullName>
    </submittedName>
</protein>
<sequence length="197" mass="22307">MGNNSKNSTNRKLLQFIQKHFQTKADIELLEVRDFPLFNKSTECKLPPKIVEMAAKIDAADGVIIATAEYDHSVPAALTNALSWLSFNTFPLVDKPVMIVGASYGVLGTSRAQQHLRTILNAPVIRAMVMPGSEFLMGNSLKAFDQEGNLIFTDKVHQLEGYFDDFLRFIEISELLKERHQDNVKEAQKFYHQQFDS</sequence>
<dbReference type="InterPro" id="IPR005025">
    <property type="entry name" value="FMN_Rdtase-like_dom"/>
</dbReference>
<dbReference type="InterPro" id="IPR029039">
    <property type="entry name" value="Flavoprotein-like_sf"/>
</dbReference>
<organism evidence="2 3">
    <name type="scientific">Facklamia miroungae</name>
    <dbReference type="NCBI Taxonomy" id="120956"/>
    <lineage>
        <taxon>Bacteria</taxon>
        <taxon>Bacillati</taxon>
        <taxon>Bacillota</taxon>
        <taxon>Bacilli</taxon>
        <taxon>Lactobacillales</taxon>
        <taxon>Aerococcaceae</taxon>
        <taxon>Facklamia</taxon>
    </lineage>
</organism>
<dbReference type="GO" id="GO:0005829">
    <property type="term" value="C:cytosol"/>
    <property type="evidence" value="ECO:0007669"/>
    <property type="project" value="TreeGrafter"/>
</dbReference>
<gene>
    <name evidence="2" type="ORF">SAMN05421791_102245</name>
</gene>
<dbReference type="Gene3D" id="3.40.50.360">
    <property type="match status" value="1"/>
</dbReference>
<accession>A0A1G7QWB9</accession>